<dbReference type="eggNOG" id="ENOG502ZADU">
    <property type="taxonomic scope" value="Bacteria"/>
</dbReference>
<dbReference type="Proteomes" id="UP000182114">
    <property type="component" value="Unassembled WGS sequence"/>
</dbReference>
<gene>
    <name evidence="1" type="ORF">SAMN04487992_101275</name>
</gene>
<keyword evidence="2" id="KW-1185">Reference proteome</keyword>
<organism evidence="1 2">
    <name type="scientific">Cellulophaga baltica</name>
    <dbReference type="NCBI Taxonomy" id="76594"/>
    <lineage>
        <taxon>Bacteria</taxon>
        <taxon>Pseudomonadati</taxon>
        <taxon>Bacteroidota</taxon>
        <taxon>Flavobacteriia</taxon>
        <taxon>Flavobacteriales</taxon>
        <taxon>Flavobacteriaceae</taxon>
        <taxon>Cellulophaga</taxon>
    </lineage>
</organism>
<proteinExistence type="predicted"/>
<evidence type="ECO:0000313" key="1">
    <source>
        <dbReference type="EMBL" id="SDE45248.1"/>
    </source>
</evidence>
<dbReference type="AlphaFoldDB" id="A0A1G7D102"/>
<dbReference type="EMBL" id="FNBD01000001">
    <property type="protein sequence ID" value="SDE45248.1"/>
    <property type="molecule type" value="Genomic_DNA"/>
</dbReference>
<accession>A0A1G7D102</accession>
<dbReference type="PROSITE" id="PS51257">
    <property type="entry name" value="PROKAR_LIPOPROTEIN"/>
    <property type="match status" value="1"/>
</dbReference>
<dbReference type="RefSeq" id="WP_074537154.1">
    <property type="nucleotide sequence ID" value="NZ_FNBD01000001.1"/>
</dbReference>
<sequence>MKKLYNIYFIVLALIFVACTENPLEDVEGADWQKERNVVSILVEGQIGTAIIERNFDDAKIKIYAKTENIADLSKVEIKNIEFSYGASSANEKGTTLDLSNGTTKISVASGAGESLDWEISLLPFKSDLEGTWYIGDVRMYCDMFTWESWGWEKNESMFGYLAELTPELDNKITFTVEGADAKGNPFGKYEHHAGDDGAFGSYTDASKGWDFNSRFRKIPTGNGTWLRDFERNKVVITDANKVEHELDLELLTATSEVNLKTEVPYLAENFSWTDTDWSYEELAHMSKVTWYTLTKERVIQTGNSITGLTVADQVGDTQIDNDTKEITVKIADNGANVSAIELTGLNLSYAATTDSSVGSTLDFSTANTTTINVTSETGESATWTINLQIDIDLSDVSIAGTWTVGGISVYCDMFTWETWGWEKTELLNNYLPSAGKELDNTISFIVEGKNGDNPYGTYENNSGADGEHGNFISNDTSWPETEFNSRFRKVPTGTGTWELVGDMVTITDSTGAEFVLTLEVNSETEIVLAAEVEYLSELYNWTGTNYSYEETAHMSNKMWYNLSK</sequence>
<dbReference type="Gene3D" id="2.60.40.2340">
    <property type="match status" value="1"/>
</dbReference>
<evidence type="ECO:0000313" key="2">
    <source>
        <dbReference type="Proteomes" id="UP000182114"/>
    </source>
</evidence>
<name>A0A1G7D102_9FLAO</name>
<protein>
    <submittedName>
        <fullName evidence="1">Uncharacterized protein</fullName>
    </submittedName>
</protein>
<reference evidence="2" key="1">
    <citation type="submission" date="2016-10" db="EMBL/GenBank/DDBJ databases">
        <authorList>
            <person name="Varghese N."/>
            <person name="Submissions S."/>
        </authorList>
    </citation>
    <scope>NUCLEOTIDE SEQUENCE [LARGE SCALE GENOMIC DNA]</scope>
    <source>
        <strain evidence="2">DSM 24729</strain>
    </source>
</reference>